<dbReference type="SUPFAM" id="SSF51430">
    <property type="entry name" value="NAD(P)-linked oxidoreductase"/>
    <property type="match status" value="1"/>
</dbReference>
<sequence>MKVNFLYGTAWKEDLTSECVFNALKVGYRGIDTANQRKHYNEPAVGEGIQKAYEELGIKRKELFLQSKFTFASGQDERKPYDDSDSIKVQVRKSFESSLKHLHTDYLDSLILHGPDFEIGINDADKEAWGEMEELFREGLVKNIGVSNTDISQLRELFEFATIKPHFAQIRCFAQRRWEKQHRDFCKENGITFQGFSLLTANRDFLGCHITKPDTQSIPKLNFFEKYDEDTPFGEILKATGKKPAQVIFKFCQQMDILPLTGTRTIENMKLNLDIDDFELTEGQLKEIEEISFHI</sequence>
<dbReference type="PANTHER" id="PTHR11732">
    <property type="entry name" value="ALDO/KETO REDUCTASE"/>
    <property type="match status" value="1"/>
</dbReference>
<dbReference type="EMBL" id="MAAO01000011">
    <property type="protein sequence ID" value="OUR94221.1"/>
    <property type="molecule type" value="Genomic_DNA"/>
</dbReference>
<name>A0A1Y5F3F6_9BACT</name>
<dbReference type="Proteomes" id="UP000196531">
    <property type="component" value="Unassembled WGS sequence"/>
</dbReference>
<gene>
    <name evidence="2" type="ORF">A9Q84_18130</name>
</gene>
<protein>
    <recommendedName>
        <fullName evidence="1">NADP-dependent oxidoreductase domain-containing protein</fullName>
    </recommendedName>
</protein>
<accession>A0A1Y5F3F6</accession>
<dbReference type="Gene3D" id="3.20.20.100">
    <property type="entry name" value="NADP-dependent oxidoreductase domain"/>
    <property type="match status" value="1"/>
</dbReference>
<dbReference type="GO" id="GO:0016491">
    <property type="term" value="F:oxidoreductase activity"/>
    <property type="evidence" value="ECO:0007669"/>
    <property type="project" value="InterPro"/>
</dbReference>
<dbReference type="AlphaFoldDB" id="A0A1Y5F3F6"/>
<evidence type="ECO:0000313" key="3">
    <source>
        <dbReference type="Proteomes" id="UP000196531"/>
    </source>
</evidence>
<dbReference type="PRINTS" id="PR00069">
    <property type="entry name" value="ALDKETRDTASE"/>
</dbReference>
<comment type="caution">
    <text evidence="2">The sequence shown here is derived from an EMBL/GenBank/DDBJ whole genome shotgun (WGS) entry which is preliminary data.</text>
</comment>
<dbReference type="InterPro" id="IPR036812">
    <property type="entry name" value="NAD(P)_OxRdtase_dom_sf"/>
</dbReference>
<dbReference type="InterPro" id="IPR020471">
    <property type="entry name" value="AKR"/>
</dbReference>
<dbReference type="InterPro" id="IPR023210">
    <property type="entry name" value="NADP_OxRdtase_dom"/>
</dbReference>
<organism evidence="2 3">
    <name type="scientific">Halobacteriovorax marinus</name>
    <dbReference type="NCBI Taxonomy" id="97084"/>
    <lineage>
        <taxon>Bacteria</taxon>
        <taxon>Pseudomonadati</taxon>
        <taxon>Bdellovibrionota</taxon>
        <taxon>Bacteriovoracia</taxon>
        <taxon>Bacteriovoracales</taxon>
        <taxon>Halobacteriovoraceae</taxon>
        <taxon>Halobacteriovorax</taxon>
    </lineage>
</organism>
<proteinExistence type="predicted"/>
<feature type="domain" description="NADP-dependent oxidoreductase" evidence="1">
    <location>
        <begin position="16"/>
        <end position="291"/>
    </location>
</feature>
<dbReference type="CDD" id="cd19071">
    <property type="entry name" value="AKR_AKR1-5-like"/>
    <property type="match status" value="1"/>
</dbReference>
<evidence type="ECO:0000259" key="1">
    <source>
        <dbReference type="Pfam" id="PF00248"/>
    </source>
</evidence>
<reference evidence="3" key="1">
    <citation type="journal article" date="2017" name="Proc. Natl. Acad. Sci. U.S.A.">
        <title>Simulation of Deepwater Horizon oil plume reveals substrate specialization within a complex community of hydrocarbon-degraders.</title>
        <authorList>
            <person name="Hu P."/>
            <person name="Dubinsky E.A."/>
            <person name="Probst A.J."/>
            <person name="Wang J."/>
            <person name="Sieber C.M.K."/>
            <person name="Tom L.M."/>
            <person name="Gardinali P."/>
            <person name="Banfield J.F."/>
            <person name="Atlas R.M."/>
            <person name="Andersen G.L."/>
        </authorList>
    </citation>
    <scope>NUCLEOTIDE SEQUENCE [LARGE SCALE GENOMIC DNA]</scope>
</reference>
<dbReference type="Pfam" id="PF00248">
    <property type="entry name" value="Aldo_ket_red"/>
    <property type="match status" value="1"/>
</dbReference>
<evidence type="ECO:0000313" key="2">
    <source>
        <dbReference type="EMBL" id="OUR94221.1"/>
    </source>
</evidence>